<dbReference type="Gene3D" id="3.10.180.10">
    <property type="entry name" value="2,3-Dihydroxybiphenyl 1,2-Dioxygenase, domain 1"/>
    <property type="match status" value="2"/>
</dbReference>
<dbReference type="RefSeq" id="WP_301118582.1">
    <property type="nucleotide sequence ID" value="NZ_JAUHPX010000002.1"/>
</dbReference>
<dbReference type="InterPro" id="IPR004360">
    <property type="entry name" value="Glyas_Fos-R_dOase_dom"/>
</dbReference>
<keyword evidence="3" id="KW-1185">Reference proteome</keyword>
<dbReference type="Proteomes" id="UP001172737">
    <property type="component" value="Unassembled WGS sequence"/>
</dbReference>
<dbReference type="PANTHER" id="PTHR43279">
    <property type="entry name" value="CATECHOL-2,3-DIOXYGENASE"/>
    <property type="match status" value="1"/>
</dbReference>
<name>A0AAW7M382_9MICO</name>
<dbReference type="AlphaFoldDB" id="A0AAW7M382"/>
<feature type="domain" description="VOC" evidence="1">
    <location>
        <begin position="209"/>
        <end position="323"/>
    </location>
</feature>
<dbReference type="Pfam" id="PF00903">
    <property type="entry name" value="Glyoxalase"/>
    <property type="match status" value="2"/>
</dbReference>
<comment type="caution">
    <text evidence="2">The sequence shown here is derived from an EMBL/GenBank/DDBJ whole genome shotgun (WGS) entry which is preliminary data.</text>
</comment>
<protein>
    <submittedName>
        <fullName evidence="2">VOC family protein</fullName>
    </submittedName>
</protein>
<accession>A0AAW7M382</accession>
<evidence type="ECO:0000313" key="3">
    <source>
        <dbReference type="Proteomes" id="UP001172737"/>
    </source>
</evidence>
<dbReference type="InterPro" id="IPR037523">
    <property type="entry name" value="VOC_core"/>
</dbReference>
<dbReference type="PANTHER" id="PTHR43279:SF1">
    <property type="entry name" value="CATECHOL-2,3-DIOXYGENASE"/>
    <property type="match status" value="1"/>
</dbReference>
<evidence type="ECO:0000313" key="2">
    <source>
        <dbReference type="EMBL" id="MDN4487525.1"/>
    </source>
</evidence>
<proteinExistence type="predicted"/>
<evidence type="ECO:0000259" key="1">
    <source>
        <dbReference type="PROSITE" id="PS51819"/>
    </source>
</evidence>
<feature type="domain" description="VOC" evidence="1">
    <location>
        <begin position="49"/>
        <end position="166"/>
    </location>
</feature>
<dbReference type="InterPro" id="IPR029068">
    <property type="entry name" value="Glyas_Bleomycin-R_OHBP_Dase"/>
</dbReference>
<gene>
    <name evidence="2" type="ORF">QQX10_04995</name>
</gene>
<organism evidence="2 3">
    <name type="scientific">Demequina lignilytica</name>
    <dbReference type="NCBI Taxonomy" id="3051663"/>
    <lineage>
        <taxon>Bacteria</taxon>
        <taxon>Bacillati</taxon>
        <taxon>Actinomycetota</taxon>
        <taxon>Actinomycetes</taxon>
        <taxon>Micrococcales</taxon>
        <taxon>Demequinaceae</taxon>
        <taxon>Demequina</taxon>
    </lineage>
</organism>
<dbReference type="SUPFAM" id="SSF54593">
    <property type="entry name" value="Glyoxalase/Bleomycin resistance protein/Dihydroxybiphenyl dioxygenase"/>
    <property type="match status" value="2"/>
</dbReference>
<sequence>MNAPSRRRTSLIILSAIVLLAVGVTVGTTMARSSDDGVPPVAALPGAAGMGEIELLVADLAPMVEFYAGGVGLEVIEQTSETAVLGADGEALVRLVRAPGLGTDDPGEAGLYHSAFLFADASELASAVVRVATASPEAFQGASDHTVSNAFYFADPEGNGVELYVDLPRDTWTWTDGRVTMGTYALDPNAFLAEHLPASGPTLAATGVAMGHVHLRGGDVDAAERFYVDVIGMAVTSRIDSAVFLSAGGYHHHLAVNTWSSAGAGERPEALGLGHVTVTVPDAATVDAVEARAVAAGAVHERTVDGLTVLDPWGTQVVVRVAA</sequence>
<dbReference type="CDD" id="cd16359">
    <property type="entry name" value="VOC_BsCatE_like_C"/>
    <property type="match status" value="1"/>
</dbReference>
<dbReference type="EMBL" id="JAUHPX010000002">
    <property type="protein sequence ID" value="MDN4487525.1"/>
    <property type="molecule type" value="Genomic_DNA"/>
</dbReference>
<dbReference type="PROSITE" id="PS51819">
    <property type="entry name" value="VOC"/>
    <property type="match status" value="2"/>
</dbReference>
<reference evidence="2" key="1">
    <citation type="submission" date="2023-06" db="EMBL/GenBank/DDBJ databases">
        <title>Sysu t00039.</title>
        <authorList>
            <person name="Gao L."/>
            <person name="Fang B.-Z."/>
            <person name="Li W.-J."/>
        </authorList>
    </citation>
    <scope>NUCLEOTIDE SEQUENCE</scope>
    <source>
        <strain evidence="2">SYSU T00039</strain>
    </source>
</reference>